<dbReference type="PRINTS" id="PR01438">
    <property type="entry name" value="UNVRSLSTRESS"/>
</dbReference>
<organism evidence="3 4">
    <name type="scientific">Brevibacterium daeguense</name>
    <dbReference type="NCBI Taxonomy" id="909936"/>
    <lineage>
        <taxon>Bacteria</taxon>
        <taxon>Bacillati</taxon>
        <taxon>Actinomycetota</taxon>
        <taxon>Actinomycetes</taxon>
        <taxon>Micrococcales</taxon>
        <taxon>Brevibacteriaceae</taxon>
        <taxon>Brevibacterium</taxon>
    </lineage>
</organism>
<dbReference type="InterPro" id="IPR006015">
    <property type="entry name" value="Universal_stress_UspA"/>
</dbReference>
<gene>
    <name evidence="3" type="ORF">GCM10022261_02930</name>
</gene>
<dbReference type="Gene3D" id="3.40.50.620">
    <property type="entry name" value="HUPs"/>
    <property type="match status" value="1"/>
</dbReference>
<dbReference type="EMBL" id="BAABAZ010000003">
    <property type="protein sequence ID" value="GAA4282762.1"/>
    <property type="molecule type" value="Genomic_DNA"/>
</dbReference>
<dbReference type="SUPFAM" id="SSF52402">
    <property type="entry name" value="Adenine nucleotide alpha hydrolases-like"/>
    <property type="match status" value="1"/>
</dbReference>
<dbReference type="Proteomes" id="UP001501586">
    <property type="component" value="Unassembled WGS sequence"/>
</dbReference>
<evidence type="ECO:0000313" key="4">
    <source>
        <dbReference type="Proteomes" id="UP001501586"/>
    </source>
</evidence>
<sequence>MRTVVGYVPNDRGRAAFAQGLDLATQLGDTLVVMNVSNRTSLVDPKLASDDELSSLSADAEAANVPFETVRRTDIDGLDALLEESESPDTRMLVIGIRQRSSVGKLIMGSTAQQVLLQAQCPVLAVKA</sequence>
<name>A0ABP8EFJ9_9MICO</name>
<feature type="domain" description="UspA" evidence="2">
    <location>
        <begin position="3"/>
        <end position="127"/>
    </location>
</feature>
<evidence type="ECO:0000313" key="3">
    <source>
        <dbReference type="EMBL" id="GAA4282762.1"/>
    </source>
</evidence>
<dbReference type="InterPro" id="IPR006016">
    <property type="entry name" value="UspA"/>
</dbReference>
<dbReference type="InterPro" id="IPR014729">
    <property type="entry name" value="Rossmann-like_a/b/a_fold"/>
</dbReference>
<comment type="similarity">
    <text evidence="1">Belongs to the universal stress protein A family.</text>
</comment>
<dbReference type="CDD" id="cd00293">
    <property type="entry name" value="USP-like"/>
    <property type="match status" value="1"/>
</dbReference>
<dbReference type="Pfam" id="PF00582">
    <property type="entry name" value="Usp"/>
    <property type="match status" value="1"/>
</dbReference>
<evidence type="ECO:0000259" key="2">
    <source>
        <dbReference type="Pfam" id="PF00582"/>
    </source>
</evidence>
<comment type="caution">
    <text evidence="3">The sequence shown here is derived from an EMBL/GenBank/DDBJ whole genome shotgun (WGS) entry which is preliminary data.</text>
</comment>
<dbReference type="RefSeq" id="WP_236865321.1">
    <property type="nucleotide sequence ID" value="NZ_BAABAZ010000003.1"/>
</dbReference>
<proteinExistence type="inferred from homology"/>
<accession>A0ABP8EFJ9</accession>
<protein>
    <submittedName>
        <fullName evidence="3">Universal stress protein</fullName>
    </submittedName>
</protein>
<keyword evidence="4" id="KW-1185">Reference proteome</keyword>
<reference evidence="4" key="1">
    <citation type="journal article" date="2019" name="Int. J. Syst. Evol. Microbiol.">
        <title>The Global Catalogue of Microorganisms (GCM) 10K type strain sequencing project: providing services to taxonomists for standard genome sequencing and annotation.</title>
        <authorList>
            <consortium name="The Broad Institute Genomics Platform"/>
            <consortium name="The Broad Institute Genome Sequencing Center for Infectious Disease"/>
            <person name="Wu L."/>
            <person name="Ma J."/>
        </authorList>
    </citation>
    <scope>NUCLEOTIDE SEQUENCE [LARGE SCALE GENOMIC DNA]</scope>
    <source>
        <strain evidence="4">JCM 17458</strain>
    </source>
</reference>
<evidence type="ECO:0000256" key="1">
    <source>
        <dbReference type="ARBA" id="ARBA00008791"/>
    </source>
</evidence>